<accession>A0A0A9EWU8</accession>
<sequence length="35" mass="4129">MQKLLIFRQPSLQLCLGNQMNQYSPLKDLHGREVE</sequence>
<dbReference type="EMBL" id="GBRH01195535">
    <property type="protein sequence ID" value="JAE02361.1"/>
    <property type="molecule type" value="Transcribed_RNA"/>
</dbReference>
<evidence type="ECO:0000313" key="1">
    <source>
        <dbReference type="EMBL" id="JAE02361.1"/>
    </source>
</evidence>
<name>A0A0A9EWU8_ARUDO</name>
<organism evidence="1">
    <name type="scientific">Arundo donax</name>
    <name type="common">Giant reed</name>
    <name type="synonym">Donax arundinaceus</name>
    <dbReference type="NCBI Taxonomy" id="35708"/>
    <lineage>
        <taxon>Eukaryota</taxon>
        <taxon>Viridiplantae</taxon>
        <taxon>Streptophyta</taxon>
        <taxon>Embryophyta</taxon>
        <taxon>Tracheophyta</taxon>
        <taxon>Spermatophyta</taxon>
        <taxon>Magnoliopsida</taxon>
        <taxon>Liliopsida</taxon>
        <taxon>Poales</taxon>
        <taxon>Poaceae</taxon>
        <taxon>PACMAD clade</taxon>
        <taxon>Arundinoideae</taxon>
        <taxon>Arundineae</taxon>
        <taxon>Arundo</taxon>
    </lineage>
</organism>
<reference evidence="1" key="1">
    <citation type="submission" date="2014-09" db="EMBL/GenBank/DDBJ databases">
        <authorList>
            <person name="Magalhaes I.L.F."/>
            <person name="Oliveira U."/>
            <person name="Santos F.R."/>
            <person name="Vidigal T.H.D.A."/>
            <person name="Brescovit A.D."/>
            <person name="Santos A.J."/>
        </authorList>
    </citation>
    <scope>NUCLEOTIDE SEQUENCE</scope>
    <source>
        <tissue evidence="1">Shoot tissue taken approximately 20 cm above the soil surface</tissue>
    </source>
</reference>
<protein>
    <submittedName>
        <fullName evidence="1">Uncharacterized protein</fullName>
    </submittedName>
</protein>
<reference evidence="1" key="2">
    <citation type="journal article" date="2015" name="Data Brief">
        <title>Shoot transcriptome of the giant reed, Arundo donax.</title>
        <authorList>
            <person name="Barrero R.A."/>
            <person name="Guerrero F.D."/>
            <person name="Moolhuijzen P."/>
            <person name="Goolsby J.A."/>
            <person name="Tidwell J."/>
            <person name="Bellgard S.E."/>
            <person name="Bellgard M.I."/>
        </authorList>
    </citation>
    <scope>NUCLEOTIDE SEQUENCE</scope>
    <source>
        <tissue evidence="1">Shoot tissue taken approximately 20 cm above the soil surface</tissue>
    </source>
</reference>
<proteinExistence type="predicted"/>
<dbReference type="AlphaFoldDB" id="A0A0A9EWU8"/>